<reference evidence="3 4" key="1">
    <citation type="journal article" date="2024" name="Ann. Entomol. Soc. Am.">
        <title>Genomic analyses of the southern and eastern yellowjacket wasps (Hymenoptera: Vespidae) reveal evolutionary signatures of social life.</title>
        <authorList>
            <person name="Catto M.A."/>
            <person name="Caine P.B."/>
            <person name="Orr S.E."/>
            <person name="Hunt B.G."/>
            <person name="Goodisman M.A.D."/>
        </authorList>
    </citation>
    <scope>NUCLEOTIDE SEQUENCE [LARGE SCALE GENOMIC DNA]</scope>
    <source>
        <strain evidence="3">233</strain>
        <tissue evidence="3">Head and thorax</tissue>
    </source>
</reference>
<keyword evidence="4" id="KW-1185">Reference proteome</keyword>
<proteinExistence type="predicted"/>
<evidence type="ECO:0000313" key="4">
    <source>
        <dbReference type="Proteomes" id="UP001607302"/>
    </source>
</evidence>
<feature type="compositionally biased region" description="Pro residues" evidence="1">
    <location>
        <begin position="38"/>
        <end position="51"/>
    </location>
</feature>
<comment type="caution">
    <text evidence="3">The sequence shown here is derived from an EMBL/GenBank/DDBJ whole genome shotgun (WGS) entry which is preliminary data.</text>
</comment>
<feature type="region of interest" description="Disordered" evidence="1">
    <location>
        <begin position="176"/>
        <end position="208"/>
    </location>
</feature>
<evidence type="ECO:0000256" key="2">
    <source>
        <dbReference type="SAM" id="Phobius"/>
    </source>
</evidence>
<feature type="transmembrane region" description="Helical" evidence="2">
    <location>
        <begin position="100"/>
        <end position="121"/>
    </location>
</feature>
<keyword evidence="2" id="KW-1133">Transmembrane helix</keyword>
<keyword evidence="2" id="KW-0472">Membrane</keyword>
<evidence type="ECO:0000256" key="1">
    <source>
        <dbReference type="SAM" id="MobiDB-lite"/>
    </source>
</evidence>
<dbReference type="EMBL" id="JAUDFV010000144">
    <property type="protein sequence ID" value="KAL2720748.1"/>
    <property type="molecule type" value="Genomic_DNA"/>
</dbReference>
<keyword evidence="2" id="KW-0812">Transmembrane</keyword>
<accession>A0ABD2AJF7</accession>
<feature type="region of interest" description="Disordered" evidence="1">
    <location>
        <begin position="1"/>
        <end position="51"/>
    </location>
</feature>
<feature type="transmembrane region" description="Helical" evidence="2">
    <location>
        <begin position="55"/>
        <end position="80"/>
    </location>
</feature>
<dbReference type="AlphaFoldDB" id="A0ABD2AJF7"/>
<sequence>MVVDANMLAVDDAIDDGSPREPRPLADVSDDEDGTPPSSSPPTPPRSPYDPPAGAGSFVVAAAAAAVAAVAVVVTVTVAVTVDVADELRFLLGVHSYTAAAADAAAAAAAAVAVAAVGGLLRRETLETLTRRQARCHFTRSERVRKRSTIRPDVSSRDTLFLDRFSLGSLIKPKPKERHCKKTRRENENDDDDDDDDRNDDDNDDDDYNKNCYALLNRDRYTIQTINDFSRVEEAPTRLNAQEVWRARI</sequence>
<feature type="compositionally biased region" description="Acidic residues" evidence="1">
    <location>
        <begin position="188"/>
        <end position="207"/>
    </location>
</feature>
<gene>
    <name evidence="3" type="ORF">V1478_009794</name>
</gene>
<evidence type="ECO:0000313" key="3">
    <source>
        <dbReference type="EMBL" id="KAL2720748.1"/>
    </source>
</evidence>
<dbReference type="Proteomes" id="UP001607302">
    <property type="component" value="Unassembled WGS sequence"/>
</dbReference>
<name>A0ABD2AJF7_VESSQ</name>
<organism evidence="3 4">
    <name type="scientific">Vespula squamosa</name>
    <name type="common">Southern yellow jacket</name>
    <name type="synonym">Wasp</name>
    <dbReference type="NCBI Taxonomy" id="30214"/>
    <lineage>
        <taxon>Eukaryota</taxon>
        <taxon>Metazoa</taxon>
        <taxon>Ecdysozoa</taxon>
        <taxon>Arthropoda</taxon>
        <taxon>Hexapoda</taxon>
        <taxon>Insecta</taxon>
        <taxon>Pterygota</taxon>
        <taxon>Neoptera</taxon>
        <taxon>Endopterygota</taxon>
        <taxon>Hymenoptera</taxon>
        <taxon>Apocrita</taxon>
        <taxon>Aculeata</taxon>
        <taxon>Vespoidea</taxon>
        <taxon>Vespidae</taxon>
        <taxon>Vespinae</taxon>
        <taxon>Vespula</taxon>
    </lineage>
</organism>
<protein>
    <submittedName>
        <fullName evidence="3">Uncharacterized protein</fullName>
    </submittedName>
</protein>